<proteinExistence type="predicted"/>
<dbReference type="Proteomes" id="UP001057402">
    <property type="component" value="Chromosome 5"/>
</dbReference>
<evidence type="ECO:0000313" key="1">
    <source>
        <dbReference type="EMBL" id="KAI4370864.1"/>
    </source>
</evidence>
<sequence>MTRKKVTLAYIENEAARKATFKKRKKGLMKKVNELSTLCGIESCAIVYSPYEPEPEVWPSALGVRRTIAQFRNMSEMDQSKRMMNQVGFIKQRISKAHDQLMKQLRENRELEVTGIMHRALLGHGFGGLNLLDLNDLGWLVDKNLREIDERIKSLKDSPIPDIPTKDAAPAADNNSKAKVEVGESSGVLGNSSALALGSGPSQEPWTMYMELFKANENAVDDDVGGDGNFGRNTDDPTAPSYFLPNQGLPWSNNFLFP</sequence>
<protein>
    <submittedName>
        <fullName evidence="1">Uncharacterized protein</fullName>
    </submittedName>
</protein>
<comment type="caution">
    <text evidence="1">The sequence shown here is derived from an EMBL/GenBank/DDBJ whole genome shotgun (WGS) entry which is preliminary data.</text>
</comment>
<reference evidence="2" key="1">
    <citation type="journal article" date="2023" name="Front. Plant Sci.">
        <title>Chromosomal-level genome assembly of Melastoma candidum provides insights into trichome evolution.</title>
        <authorList>
            <person name="Zhong Y."/>
            <person name="Wu W."/>
            <person name="Sun C."/>
            <person name="Zou P."/>
            <person name="Liu Y."/>
            <person name="Dai S."/>
            <person name="Zhou R."/>
        </authorList>
    </citation>
    <scope>NUCLEOTIDE SEQUENCE [LARGE SCALE GENOMIC DNA]</scope>
</reference>
<name>A0ACB9QZL1_9MYRT</name>
<dbReference type="EMBL" id="CM042884">
    <property type="protein sequence ID" value="KAI4370864.1"/>
    <property type="molecule type" value="Genomic_DNA"/>
</dbReference>
<gene>
    <name evidence="1" type="ORF">MLD38_019165</name>
</gene>
<accession>A0ACB9QZL1</accession>
<keyword evidence="2" id="KW-1185">Reference proteome</keyword>
<organism evidence="1 2">
    <name type="scientific">Melastoma candidum</name>
    <dbReference type="NCBI Taxonomy" id="119954"/>
    <lineage>
        <taxon>Eukaryota</taxon>
        <taxon>Viridiplantae</taxon>
        <taxon>Streptophyta</taxon>
        <taxon>Embryophyta</taxon>
        <taxon>Tracheophyta</taxon>
        <taxon>Spermatophyta</taxon>
        <taxon>Magnoliopsida</taxon>
        <taxon>eudicotyledons</taxon>
        <taxon>Gunneridae</taxon>
        <taxon>Pentapetalae</taxon>
        <taxon>rosids</taxon>
        <taxon>malvids</taxon>
        <taxon>Myrtales</taxon>
        <taxon>Melastomataceae</taxon>
        <taxon>Melastomatoideae</taxon>
        <taxon>Melastomateae</taxon>
        <taxon>Melastoma</taxon>
    </lineage>
</organism>
<evidence type="ECO:0000313" key="2">
    <source>
        <dbReference type="Proteomes" id="UP001057402"/>
    </source>
</evidence>